<dbReference type="OrthoDB" id="3483903at2"/>
<dbReference type="EMBL" id="MIHA01000010">
    <property type="protein sequence ID" value="ODQ89324.1"/>
    <property type="molecule type" value="Genomic_DNA"/>
</dbReference>
<accession>A0A1E3RHI9</accession>
<dbReference type="STRING" id="1776.BHQ18_15200"/>
<organism evidence="1 2">
    <name type="scientific">Mycolicibacterium flavescens</name>
    <name type="common">Mycobacterium flavescens</name>
    <dbReference type="NCBI Taxonomy" id="1776"/>
    <lineage>
        <taxon>Bacteria</taxon>
        <taxon>Bacillati</taxon>
        <taxon>Actinomycetota</taxon>
        <taxon>Actinomycetes</taxon>
        <taxon>Mycobacteriales</taxon>
        <taxon>Mycobacteriaceae</taxon>
        <taxon>Mycolicibacterium</taxon>
    </lineage>
</organism>
<name>A0A1E3RHI9_MYCFV</name>
<keyword evidence="2" id="KW-1185">Reference proteome</keyword>
<evidence type="ECO:0000313" key="1">
    <source>
        <dbReference type="EMBL" id="ODQ89324.1"/>
    </source>
</evidence>
<dbReference type="AlphaFoldDB" id="A0A1E3RHI9"/>
<comment type="caution">
    <text evidence="1">The sequence shown here is derived from an EMBL/GenBank/DDBJ whole genome shotgun (WGS) entry which is preliminary data.</text>
</comment>
<reference evidence="2" key="1">
    <citation type="submission" date="2016-09" db="EMBL/GenBank/DDBJ databases">
        <authorList>
            <person name="Greninger A.L."/>
            <person name="Jerome K.R."/>
            <person name="Mcnair B."/>
            <person name="Wallis C."/>
            <person name="Fang F."/>
        </authorList>
    </citation>
    <scope>NUCLEOTIDE SEQUENCE [LARGE SCALE GENOMIC DNA]</scope>
    <source>
        <strain evidence="2">M6</strain>
    </source>
</reference>
<sequence>MTPEDGGPVEQLPLDDWADQDLLTKDEAHERLLIEIDRTKARLAELDENSPDDDAEITLLTRRLNAMESTRDEYDSYLREK</sequence>
<evidence type="ECO:0000313" key="2">
    <source>
        <dbReference type="Proteomes" id="UP000094053"/>
    </source>
</evidence>
<dbReference type="RefSeq" id="WP_069414453.1">
    <property type="nucleotide sequence ID" value="NZ_JACKUL010000020.1"/>
</dbReference>
<proteinExistence type="predicted"/>
<gene>
    <name evidence="1" type="ORF">BHQ18_15200</name>
</gene>
<protein>
    <submittedName>
        <fullName evidence="1">Uncharacterized protein</fullName>
    </submittedName>
</protein>
<dbReference type="Proteomes" id="UP000094053">
    <property type="component" value="Unassembled WGS sequence"/>
</dbReference>